<feature type="domain" description="PAC" evidence="11">
    <location>
        <begin position="348"/>
        <end position="400"/>
    </location>
</feature>
<dbReference type="SMART" id="SM00448">
    <property type="entry name" value="REC"/>
    <property type="match status" value="1"/>
</dbReference>
<feature type="domain" description="Response regulatory" evidence="9">
    <location>
        <begin position="10"/>
        <end position="126"/>
    </location>
</feature>
<keyword evidence="4" id="KW-0808">Transferase</keyword>
<dbReference type="SUPFAM" id="SSF55785">
    <property type="entry name" value="PYP-like sensor domain (PAS domain)"/>
    <property type="match status" value="2"/>
</dbReference>
<feature type="modified residue" description="4-aspartylphosphate" evidence="6">
    <location>
        <position position="59"/>
    </location>
</feature>
<dbReference type="EC" id="2.7.13.3" evidence="2"/>
<dbReference type="Pfam" id="PF00512">
    <property type="entry name" value="HisKA"/>
    <property type="match status" value="1"/>
</dbReference>
<dbReference type="SMART" id="SM00086">
    <property type="entry name" value="PAC"/>
    <property type="match status" value="2"/>
</dbReference>
<dbReference type="SUPFAM" id="SSF52172">
    <property type="entry name" value="CheY-like"/>
    <property type="match status" value="1"/>
</dbReference>
<evidence type="ECO:0000259" key="8">
    <source>
        <dbReference type="PROSITE" id="PS50109"/>
    </source>
</evidence>
<evidence type="ECO:0000256" key="6">
    <source>
        <dbReference type="PROSITE-ProRule" id="PRU00169"/>
    </source>
</evidence>
<dbReference type="InterPro" id="IPR004358">
    <property type="entry name" value="Sig_transdc_His_kin-like_C"/>
</dbReference>
<dbReference type="InterPro" id="IPR001610">
    <property type="entry name" value="PAC"/>
</dbReference>
<dbReference type="Gene3D" id="3.30.565.10">
    <property type="entry name" value="Histidine kinase-like ATPase, C-terminal domain"/>
    <property type="match status" value="1"/>
</dbReference>
<evidence type="ECO:0000313" key="13">
    <source>
        <dbReference type="Proteomes" id="UP000030700"/>
    </source>
</evidence>
<dbReference type="PROSITE" id="PS50113">
    <property type="entry name" value="PAC"/>
    <property type="match status" value="1"/>
</dbReference>
<evidence type="ECO:0000256" key="7">
    <source>
        <dbReference type="SAM" id="Coils"/>
    </source>
</evidence>
<dbReference type="InterPro" id="IPR011006">
    <property type="entry name" value="CheY-like_superfamily"/>
</dbReference>
<feature type="coiled-coil region" evidence="7">
    <location>
        <begin position="125"/>
        <end position="169"/>
    </location>
</feature>
<organism evidence="12">
    <name type="scientific">Candidatus Moduliflexus flocculans</name>
    <dbReference type="NCBI Taxonomy" id="1499966"/>
    <lineage>
        <taxon>Bacteria</taxon>
        <taxon>Candidatus Moduliflexota</taxon>
        <taxon>Candidatus Moduliflexia</taxon>
        <taxon>Candidatus Moduliflexales</taxon>
        <taxon>Candidatus Moduliflexaceae</taxon>
    </lineage>
</organism>
<dbReference type="HOGENOM" id="CLU_000445_114_72_0"/>
<evidence type="ECO:0000256" key="1">
    <source>
        <dbReference type="ARBA" id="ARBA00000085"/>
    </source>
</evidence>
<evidence type="ECO:0000256" key="2">
    <source>
        <dbReference type="ARBA" id="ARBA00012438"/>
    </source>
</evidence>
<dbReference type="InterPro" id="IPR003661">
    <property type="entry name" value="HisK_dim/P_dom"/>
</dbReference>
<feature type="domain" description="PAS" evidence="10">
    <location>
        <begin position="159"/>
        <end position="228"/>
    </location>
</feature>
<dbReference type="InterPro" id="IPR005467">
    <property type="entry name" value="His_kinase_dom"/>
</dbReference>
<evidence type="ECO:0000256" key="4">
    <source>
        <dbReference type="ARBA" id="ARBA00022679"/>
    </source>
</evidence>
<dbReference type="GO" id="GO:0009927">
    <property type="term" value="F:histidine phosphotransfer kinase activity"/>
    <property type="evidence" value="ECO:0007669"/>
    <property type="project" value="TreeGrafter"/>
</dbReference>
<evidence type="ECO:0000259" key="10">
    <source>
        <dbReference type="PROSITE" id="PS50112"/>
    </source>
</evidence>
<dbReference type="InterPro" id="IPR003594">
    <property type="entry name" value="HATPase_dom"/>
</dbReference>
<comment type="catalytic activity">
    <reaction evidence="1">
        <text>ATP + protein L-histidine = ADP + protein N-phospho-L-histidine.</text>
        <dbReference type="EC" id="2.7.13.3"/>
    </reaction>
</comment>
<dbReference type="InterPro" id="IPR001789">
    <property type="entry name" value="Sig_transdc_resp-reg_receiver"/>
</dbReference>
<keyword evidence="13" id="KW-1185">Reference proteome</keyword>
<dbReference type="InterPro" id="IPR000700">
    <property type="entry name" value="PAS-assoc_C"/>
</dbReference>
<dbReference type="SMART" id="SM00091">
    <property type="entry name" value="PAS"/>
    <property type="match status" value="2"/>
</dbReference>
<dbReference type="EMBL" id="DF820460">
    <property type="protein sequence ID" value="GAK54032.1"/>
    <property type="molecule type" value="Genomic_DNA"/>
</dbReference>
<dbReference type="Pfam" id="PF13426">
    <property type="entry name" value="PAS_9"/>
    <property type="match status" value="2"/>
</dbReference>
<gene>
    <name evidence="12" type="ORF">U14_05309</name>
</gene>
<dbReference type="CDD" id="cd00082">
    <property type="entry name" value="HisKA"/>
    <property type="match status" value="1"/>
</dbReference>
<evidence type="ECO:0000259" key="11">
    <source>
        <dbReference type="PROSITE" id="PS50113"/>
    </source>
</evidence>
<evidence type="ECO:0000256" key="3">
    <source>
        <dbReference type="ARBA" id="ARBA00022553"/>
    </source>
</evidence>
<proteinExistence type="predicted"/>
<dbReference type="SUPFAM" id="SSF47384">
    <property type="entry name" value="Homodimeric domain of signal transducing histidine kinase"/>
    <property type="match status" value="1"/>
</dbReference>
<dbReference type="InterPro" id="IPR036097">
    <property type="entry name" value="HisK_dim/P_sf"/>
</dbReference>
<name>A0A081BRK1_9BACT</name>
<feature type="domain" description="PAS" evidence="10">
    <location>
        <begin position="278"/>
        <end position="344"/>
    </location>
</feature>
<dbReference type="PANTHER" id="PTHR43047">
    <property type="entry name" value="TWO-COMPONENT HISTIDINE PROTEIN KINASE"/>
    <property type="match status" value="1"/>
</dbReference>
<dbReference type="Proteomes" id="UP000030700">
    <property type="component" value="Unassembled WGS sequence"/>
</dbReference>
<dbReference type="AlphaFoldDB" id="A0A081BRK1"/>
<keyword evidence="3 6" id="KW-0597">Phosphoprotein</keyword>
<dbReference type="CDD" id="cd00075">
    <property type="entry name" value="HATPase"/>
    <property type="match status" value="1"/>
</dbReference>
<dbReference type="CDD" id="cd00130">
    <property type="entry name" value="PAS"/>
    <property type="match status" value="2"/>
</dbReference>
<dbReference type="Pfam" id="PF00072">
    <property type="entry name" value="Response_reg"/>
    <property type="match status" value="1"/>
</dbReference>
<dbReference type="NCBIfam" id="TIGR00229">
    <property type="entry name" value="sensory_box"/>
    <property type="match status" value="2"/>
</dbReference>
<dbReference type="STRING" id="1499966.U14_05309"/>
<dbReference type="InterPro" id="IPR036890">
    <property type="entry name" value="HATPase_C_sf"/>
</dbReference>
<feature type="coiled-coil region" evidence="7">
    <location>
        <begin position="388"/>
        <end position="418"/>
    </location>
</feature>
<accession>A0A081BRK1</accession>
<protein>
    <recommendedName>
        <fullName evidence="2">histidine kinase</fullName>
        <ecNumber evidence="2">2.7.13.3</ecNumber>
    </recommendedName>
</protein>
<dbReference type="SMART" id="SM00388">
    <property type="entry name" value="HisKA"/>
    <property type="match status" value="1"/>
</dbReference>
<dbReference type="PRINTS" id="PR00344">
    <property type="entry name" value="BCTRLSENSOR"/>
</dbReference>
<feature type="domain" description="Histidine kinase" evidence="8">
    <location>
        <begin position="425"/>
        <end position="644"/>
    </location>
</feature>
<dbReference type="PANTHER" id="PTHR43047:SF72">
    <property type="entry name" value="OSMOSENSING HISTIDINE PROTEIN KINASE SLN1"/>
    <property type="match status" value="1"/>
</dbReference>
<dbReference type="Gene3D" id="3.30.450.20">
    <property type="entry name" value="PAS domain"/>
    <property type="match status" value="2"/>
</dbReference>
<dbReference type="GO" id="GO:0000155">
    <property type="term" value="F:phosphorelay sensor kinase activity"/>
    <property type="evidence" value="ECO:0007669"/>
    <property type="project" value="InterPro"/>
</dbReference>
<evidence type="ECO:0000256" key="5">
    <source>
        <dbReference type="ARBA" id="ARBA00022777"/>
    </source>
</evidence>
<evidence type="ECO:0000259" key="9">
    <source>
        <dbReference type="PROSITE" id="PS50110"/>
    </source>
</evidence>
<dbReference type="Gene3D" id="1.10.287.130">
    <property type="match status" value="1"/>
</dbReference>
<dbReference type="InterPro" id="IPR000014">
    <property type="entry name" value="PAS"/>
</dbReference>
<keyword evidence="5 12" id="KW-0418">Kinase</keyword>
<dbReference type="Pfam" id="PF02518">
    <property type="entry name" value="HATPase_c"/>
    <property type="match status" value="1"/>
</dbReference>
<evidence type="ECO:0000313" key="12">
    <source>
        <dbReference type="EMBL" id="GAK54032.1"/>
    </source>
</evidence>
<dbReference type="PROSITE" id="PS50112">
    <property type="entry name" value="PAS"/>
    <property type="match status" value="2"/>
</dbReference>
<dbReference type="SUPFAM" id="SSF55874">
    <property type="entry name" value="ATPase domain of HSP90 chaperone/DNA topoisomerase II/histidine kinase"/>
    <property type="match status" value="1"/>
</dbReference>
<sequence length="645" mass="72634">MQRDEMQFSTLLLATDNPMGVAPFADYLRFRGLSVLILNNGHDAIKYAKEEPVDLLLLDVFLPGLNGFDICRQLKDAPETSHIPVIFMSAMTETVDKVKGFEVGGVDYIIRPFQYEEVFARISTHLRMRSLQKRLQEQNERLQQEIAGREGMERALRESEERFQMLAEATFEGVIVHDKGEILEVNPVMETLFGYHRDELIGHNALDLMMAELEHGILSNIRTEFENLTEGEGIRKDGRTFPVEIQTKEMPYQGRQVRVAAIRDVTWRKQAETALLESQKYARGIIECSLDMIITVNKDRKIVEFNHAASQVFGYQKDEVVGQNIGMLYASPEESHEIQRLMQQHGQLSREVMNRRKNGELFPCLLSASTLYDANGKVFGVMGISRDITEVKKAQAELLAAHNELKEKNAQLKELNASKDRFFSIISHDLKNPFSVLLGFAELLALNIDRYDKERIRNLAQRLFASAGRLYALLENLLTWSKIQRGLMDCVPKPLRLREIAAENVELFQPQAEKKLISLRNEVLEQASAYADESMVSTVFRNLISNAIKFTAAGGSVTIASGSQRDGFIEIIIADTGVGIPAEMLPRLLKLDAQYTHIGTAGEEGTGLGLILCRELVEQNGGTIWVESKPGKGSTFHFTLRVAAA</sequence>
<dbReference type="InterPro" id="IPR035965">
    <property type="entry name" value="PAS-like_dom_sf"/>
</dbReference>
<dbReference type="PROSITE" id="PS50109">
    <property type="entry name" value="HIS_KIN"/>
    <property type="match status" value="1"/>
</dbReference>
<dbReference type="Gene3D" id="3.40.50.2300">
    <property type="match status" value="1"/>
</dbReference>
<dbReference type="PROSITE" id="PS50110">
    <property type="entry name" value="RESPONSE_REGULATORY"/>
    <property type="match status" value="1"/>
</dbReference>
<dbReference type="SMART" id="SM00387">
    <property type="entry name" value="HATPase_c"/>
    <property type="match status" value="1"/>
</dbReference>
<dbReference type="FunFam" id="3.30.565.10:FF:000006">
    <property type="entry name" value="Sensor histidine kinase WalK"/>
    <property type="match status" value="1"/>
</dbReference>
<keyword evidence="7" id="KW-0175">Coiled coil</keyword>
<reference evidence="12" key="1">
    <citation type="journal article" date="2015" name="PeerJ">
        <title>First genomic representation of candidate bacterial phylum KSB3 points to enhanced environmental sensing as a trigger of wastewater bulking.</title>
        <authorList>
            <person name="Sekiguchi Y."/>
            <person name="Ohashi A."/>
            <person name="Parks D.H."/>
            <person name="Yamauchi T."/>
            <person name="Tyson G.W."/>
            <person name="Hugenholtz P."/>
        </authorList>
    </citation>
    <scope>NUCLEOTIDE SEQUENCE [LARGE SCALE GENOMIC DNA]</scope>
</reference>
<dbReference type="GO" id="GO:0005886">
    <property type="term" value="C:plasma membrane"/>
    <property type="evidence" value="ECO:0007669"/>
    <property type="project" value="TreeGrafter"/>
</dbReference>